<dbReference type="AlphaFoldDB" id="A0A4Y1R0Z0"/>
<proteinExistence type="predicted"/>
<feature type="region of interest" description="Disordered" evidence="1">
    <location>
        <begin position="62"/>
        <end position="113"/>
    </location>
</feature>
<name>A0A4Y1R0Z0_PRUDU</name>
<organism evidence="2">
    <name type="scientific">Prunus dulcis</name>
    <name type="common">Almond</name>
    <name type="synonym">Amygdalus dulcis</name>
    <dbReference type="NCBI Taxonomy" id="3755"/>
    <lineage>
        <taxon>Eukaryota</taxon>
        <taxon>Viridiplantae</taxon>
        <taxon>Streptophyta</taxon>
        <taxon>Embryophyta</taxon>
        <taxon>Tracheophyta</taxon>
        <taxon>Spermatophyta</taxon>
        <taxon>Magnoliopsida</taxon>
        <taxon>eudicotyledons</taxon>
        <taxon>Gunneridae</taxon>
        <taxon>Pentapetalae</taxon>
        <taxon>rosids</taxon>
        <taxon>fabids</taxon>
        <taxon>Rosales</taxon>
        <taxon>Rosaceae</taxon>
        <taxon>Amygdaloideae</taxon>
        <taxon>Amygdaleae</taxon>
        <taxon>Prunus</taxon>
    </lineage>
</organism>
<protein>
    <submittedName>
        <fullName evidence="2">Uncharacterized protein</fullName>
    </submittedName>
</protein>
<feature type="compositionally biased region" description="Basic residues" evidence="1">
    <location>
        <begin position="102"/>
        <end position="113"/>
    </location>
</feature>
<accession>A0A4Y1R0Z0</accession>
<evidence type="ECO:0000313" key="2">
    <source>
        <dbReference type="EMBL" id="BBG97752.1"/>
    </source>
</evidence>
<evidence type="ECO:0000256" key="1">
    <source>
        <dbReference type="SAM" id="MobiDB-lite"/>
    </source>
</evidence>
<gene>
    <name evidence="2" type="ORF">Prudu_006973</name>
</gene>
<dbReference type="EMBL" id="AP019298">
    <property type="protein sequence ID" value="BBG97752.1"/>
    <property type="molecule type" value="Genomic_DNA"/>
</dbReference>
<sequence length="113" mass="13000">MHAPGARQDTEENFKSWCGFVECLTGEKFWDWSKYRGDSVEFSAEAPGVQLTHRRDLRRVQLARTSSHRSTRDPPPGHSKLPRHHVENFGIGQNTGETLPKFRQKSKGNLKRI</sequence>
<reference evidence="2" key="1">
    <citation type="journal article" date="2019" name="Science">
        <title>Mutation of a bHLH transcription factor allowed almond domestication.</title>
        <authorList>
            <person name="Sanchez-Perez R."/>
            <person name="Pavan S."/>
            <person name="Mazzeo R."/>
            <person name="Moldovan C."/>
            <person name="Aiese Cigliano R."/>
            <person name="Del Cueto J."/>
            <person name="Ricciardi F."/>
            <person name="Lotti C."/>
            <person name="Ricciardi L."/>
            <person name="Dicenta F."/>
            <person name="Lopez-Marques R.L."/>
            <person name="Lindberg Moller B."/>
        </authorList>
    </citation>
    <scope>NUCLEOTIDE SEQUENCE</scope>
</reference>